<keyword evidence="3" id="KW-1185">Reference proteome</keyword>
<gene>
    <name evidence="2" type="ORF">MGAL_10B009855</name>
</gene>
<evidence type="ECO:0000313" key="3">
    <source>
        <dbReference type="Proteomes" id="UP000596742"/>
    </source>
</evidence>
<dbReference type="PANTHER" id="PTHR10656:SF42">
    <property type="entry name" value="CYCLIC GMP-AMP SYNTHASE-LIKE PROTEIN-RELATED"/>
    <property type="match status" value="1"/>
</dbReference>
<protein>
    <submittedName>
        <fullName evidence="2">Uncharacterized protein</fullName>
    </submittedName>
</protein>
<organism evidence="2 3">
    <name type="scientific">Mytilus galloprovincialis</name>
    <name type="common">Mediterranean mussel</name>
    <dbReference type="NCBI Taxonomy" id="29158"/>
    <lineage>
        <taxon>Eukaryota</taxon>
        <taxon>Metazoa</taxon>
        <taxon>Spiralia</taxon>
        <taxon>Lophotrochozoa</taxon>
        <taxon>Mollusca</taxon>
        <taxon>Bivalvia</taxon>
        <taxon>Autobranchia</taxon>
        <taxon>Pteriomorphia</taxon>
        <taxon>Mytilida</taxon>
        <taxon>Mytiloidea</taxon>
        <taxon>Mytilidae</taxon>
        <taxon>Mytilinae</taxon>
        <taxon>Mytilus</taxon>
    </lineage>
</organism>
<dbReference type="Gene3D" id="3.30.460.90">
    <property type="match status" value="1"/>
</dbReference>
<dbReference type="PANTHER" id="PTHR10656">
    <property type="entry name" value="CELL FATE DETERMINING PROTEIN MAB21-RELATED"/>
    <property type="match status" value="1"/>
</dbReference>
<reference evidence="2" key="1">
    <citation type="submission" date="2018-11" db="EMBL/GenBank/DDBJ databases">
        <authorList>
            <person name="Alioto T."/>
            <person name="Alioto T."/>
        </authorList>
    </citation>
    <scope>NUCLEOTIDE SEQUENCE</scope>
</reference>
<dbReference type="AlphaFoldDB" id="A0A8B6D4M8"/>
<name>A0A8B6D4M8_MYTGA</name>
<dbReference type="Proteomes" id="UP000596742">
    <property type="component" value="Unassembled WGS sequence"/>
</dbReference>
<evidence type="ECO:0000256" key="1">
    <source>
        <dbReference type="ARBA" id="ARBA00008307"/>
    </source>
</evidence>
<sequence>MNLIFSYELESLVEGKNFEIRPSGFRDIRSLWRTPNGNPLKKKVQIKTPEDYSNMDNENSSSNWLHNINGGFVLSPVGVKNTLYDAVRHKAQNLENSMLPRYLFVDRIEEATFIYGPATTLFFIWNGRFYKNLKISVDLTVCIKAEKWNKYFDFLRPNFMDQSSCLRNILEEEMCCYGYHLVPHISDRGHVQWKLSTSYLETRVLSRFPKKSSLKQVIRIVKFDKEKFLKVRPDLGMMNDKMLADVLQLTNFYSGNDYDENFKNLVSSYVIKNVVFHLCGFATCKEWNKASLSTLYLLTLTTL</sequence>
<proteinExistence type="inferred from homology"/>
<accession>A0A8B6D4M8</accession>
<dbReference type="EMBL" id="UYJE01002790">
    <property type="protein sequence ID" value="VDI13673.1"/>
    <property type="molecule type" value="Genomic_DNA"/>
</dbReference>
<evidence type="ECO:0000313" key="2">
    <source>
        <dbReference type="EMBL" id="VDI13673.1"/>
    </source>
</evidence>
<comment type="similarity">
    <text evidence="1">Belongs to the mab-21 family.</text>
</comment>
<comment type="caution">
    <text evidence="2">The sequence shown here is derived from an EMBL/GenBank/DDBJ whole genome shotgun (WGS) entry which is preliminary data.</text>
</comment>